<evidence type="ECO:0000313" key="2">
    <source>
        <dbReference type="EMBL" id="SHM22994.1"/>
    </source>
</evidence>
<feature type="transmembrane region" description="Helical" evidence="1">
    <location>
        <begin position="20"/>
        <end position="38"/>
    </location>
</feature>
<protein>
    <submittedName>
        <fullName evidence="2">Uncharacterized protein</fullName>
    </submittedName>
</protein>
<sequence length="40" mass="4280">MFRQIKATAIRSSDTLLGDFLGAAALMVTLIAGLWLPGLF</sequence>
<name>A0A1M7H2W1_9RHOB</name>
<dbReference type="EMBL" id="FRCB01000005">
    <property type="protein sequence ID" value="SHM22994.1"/>
    <property type="molecule type" value="Genomic_DNA"/>
</dbReference>
<evidence type="ECO:0000313" key="3">
    <source>
        <dbReference type="Proteomes" id="UP000322545"/>
    </source>
</evidence>
<keyword evidence="3" id="KW-1185">Reference proteome</keyword>
<dbReference type="Proteomes" id="UP000322545">
    <property type="component" value="Unassembled WGS sequence"/>
</dbReference>
<proteinExistence type="predicted"/>
<accession>A0A1M7H2W1</accession>
<dbReference type="AlphaFoldDB" id="A0A1M7H2W1"/>
<keyword evidence="1" id="KW-0812">Transmembrane</keyword>
<dbReference type="RefSeq" id="WP_007816113.1">
    <property type="nucleotide sequence ID" value="NZ_FRCB01000005.1"/>
</dbReference>
<evidence type="ECO:0000256" key="1">
    <source>
        <dbReference type="SAM" id="Phobius"/>
    </source>
</evidence>
<organism evidence="2 3">
    <name type="scientific">Roseovarius litoreus</name>
    <dbReference type="NCBI Taxonomy" id="1155722"/>
    <lineage>
        <taxon>Bacteria</taxon>
        <taxon>Pseudomonadati</taxon>
        <taxon>Pseudomonadota</taxon>
        <taxon>Alphaproteobacteria</taxon>
        <taxon>Rhodobacterales</taxon>
        <taxon>Roseobacteraceae</taxon>
        <taxon>Roseovarius</taxon>
    </lineage>
</organism>
<keyword evidence="1" id="KW-0472">Membrane</keyword>
<gene>
    <name evidence="2" type="ORF">SAMN05443432_105243</name>
</gene>
<keyword evidence="1" id="KW-1133">Transmembrane helix</keyword>
<reference evidence="2 3" key="1">
    <citation type="submission" date="2016-11" db="EMBL/GenBank/DDBJ databases">
        <authorList>
            <person name="Varghese N."/>
            <person name="Submissions S."/>
        </authorList>
    </citation>
    <scope>NUCLEOTIDE SEQUENCE [LARGE SCALE GENOMIC DNA]</scope>
    <source>
        <strain evidence="2 3">DSM 28249</strain>
    </source>
</reference>